<dbReference type="Pfam" id="PF12787">
    <property type="entry name" value="EcsC"/>
    <property type="match status" value="1"/>
</dbReference>
<evidence type="ECO:0000313" key="1">
    <source>
        <dbReference type="EMBL" id="GAA5060109.1"/>
    </source>
</evidence>
<protein>
    <recommendedName>
        <fullName evidence="3">EcsC family protein</fullName>
    </recommendedName>
</protein>
<comment type="caution">
    <text evidence="1">The sequence shown here is derived from an EMBL/GenBank/DDBJ whole genome shotgun (WGS) entry which is preliminary data.</text>
</comment>
<reference evidence="2" key="1">
    <citation type="journal article" date="2019" name="Int. J. Syst. Evol. Microbiol.">
        <title>The Global Catalogue of Microorganisms (GCM) 10K type strain sequencing project: providing services to taxonomists for standard genome sequencing and annotation.</title>
        <authorList>
            <consortium name="The Broad Institute Genomics Platform"/>
            <consortium name="The Broad Institute Genome Sequencing Center for Infectious Disease"/>
            <person name="Wu L."/>
            <person name="Ma J."/>
        </authorList>
    </citation>
    <scope>NUCLEOTIDE SEQUENCE [LARGE SCALE GENOMIC DNA]</scope>
    <source>
        <strain evidence="2">JCM 18014</strain>
    </source>
</reference>
<proteinExistence type="predicted"/>
<gene>
    <name evidence="1" type="ORF">GCM10023208_28130</name>
</gene>
<keyword evidence="2" id="KW-1185">Reference proteome</keyword>
<sequence length="247" mass="25976">MDFAKEQARFRRSKPSRLGRGIERLTHPFGKAIAGVVPKWLVEAVLKGLDTAVAMPPLVKFTHDPADLEAARKAAKTVARAASGISGASGAAAGFGGVVTAGLDIPATIAIALRVIRDTGKAYGYPGDGPREKLFRLQVLELAALDETEERDRRIAALEAAIGPDGELIKADHEEITPVIDQAVERVSRAIALTSFRSRAGMIVPVVGSAIGGIVNSSFQSDVGKAARFAFQERRLKAQAGTPGSAT</sequence>
<dbReference type="PANTHER" id="PTHR41260:SF1">
    <property type="entry name" value="PROTEIN ECSC"/>
    <property type="match status" value="1"/>
</dbReference>
<name>A0ABP9KMI4_9SPHN</name>
<evidence type="ECO:0008006" key="3">
    <source>
        <dbReference type="Google" id="ProtNLM"/>
    </source>
</evidence>
<dbReference type="RefSeq" id="WP_346033648.1">
    <property type="nucleotide sequence ID" value="NZ_BAABHV010000021.1"/>
</dbReference>
<dbReference type="InterPro" id="IPR024787">
    <property type="entry name" value="EcsC"/>
</dbReference>
<dbReference type="Proteomes" id="UP001500518">
    <property type="component" value="Unassembled WGS sequence"/>
</dbReference>
<dbReference type="EMBL" id="BAABHV010000021">
    <property type="protein sequence ID" value="GAA5060109.1"/>
    <property type="molecule type" value="Genomic_DNA"/>
</dbReference>
<dbReference type="PANTHER" id="PTHR41260">
    <property type="entry name" value="PROTEIN ECSC"/>
    <property type="match status" value="1"/>
</dbReference>
<organism evidence="1 2">
    <name type="scientific">Erythrobacter westpacificensis</name>
    <dbReference type="NCBI Taxonomy" id="1055231"/>
    <lineage>
        <taxon>Bacteria</taxon>
        <taxon>Pseudomonadati</taxon>
        <taxon>Pseudomonadota</taxon>
        <taxon>Alphaproteobacteria</taxon>
        <taxon>Sphingomonadales</taxon>
        <taxon>Erythrobacteraceae</taxon>
        <taxon>Erythrobacter/Porphyrobacter group</taxon>
        <taxon>Erythrobacter</taxon>
    </lineage>
</organism>
<accession>A0ABP9KMI4</accession>
<evidence type="ECO:0000313" key="2">
    <source>
        <dbReference type="Proteomes" id="UP001500518"/>
    </source>
</evidence>